<sequence length="63" mass="6292">MDDRRFSPTQAVVGVAGLAVAVWALAGAPDIADTGAVRWGVVGVAVLIGAVLIVVGGLSGRHR</sequence>
<name>A0ABT1H7Z0_9NOCA</name>
<keyword evidence="1" id="KW-1133">Transmembrane helix</keyword>
<keyword evidence="1" id="KW-0472">Membrane</keyword>
<dbReference type="RefSeq" id="WP_253659451.1">
    <property type="nucleotide sequence ID" value="NZ_BAAAJQ010000001.1"/>
</dbReference>
<keyword evidence="3" id="KW-1185">Reference proteome</keyword>
<keyword evidence="1" id="KW-0812">Transmembrane</keyword>
<feature type="transmembrane region" description="Helical" evidence="1">
    <location>
        <begin position="37"/>
        <end position="58"/>
    </location>
</feature>
<proteinExistence type="predicted"/>
<evidence type="ECO:0008006" key="4">
    <source>
        <dbReference type="Google" id="ProtNLM"/>
    </source>
</evidence>
<organism evidence="2 3">
    <name type="scientific">Williamsia maris</name>
    <dbReference type="NCBI Taxonomy" id="72806"/>
    <lineage>
        <taxon>Bacteria</taxon>
        <taxon>Bacillati</taxon>
        <taxon>Actinomycetota</taxon>
        <taxon>Actinomycetes</taxon>
        <taxon>Mycobacteriales</taxon>
        <taxon>Nocardiaceae</taxon>
        <taxon>Williamsia</taxon>
    </lineage>
</organism>
<comment type="caution">
    <text evidence="2">The sequence shown here is derived from an EMBL/GenBank/DDBJ whole genome shotgun (WGS) entry which is preliminary data.</text>
</comment>
<protein>
    <recommendedName>
        <fullName evidence="4">DUF202 domain-containing protein</fullName>
    </recommendedName>
</protein>
<accession>A0ABT1H7Z0</accession>
<dbReference type="EMBL" id="JAMTCJ010000001">
    <property type="protein sequence ID" value="MCP2174381.1"/>
    <property type="molecule type" value="Genomic_DNA"/>
</dbReference>
<dbReference type="Proteomes" id="UP001206895">
    <property type="component" value="Unassembled WGS sequence"/>
</dbReference>
<evidence type="ECO:0000256" key="1">
    <source>
        <dbReference type="SAM" id="Phobius"/>
    </source>
</evidence>
<gene>
    <name evidence="2" type="ORF">LX13_000188</name>
</gene>
<evidence type="ECO:0000313" key="3">
    <source>
        <dbReference type="Proteomes" id="UP001206895"/>
    </source>
</evidence>
<evidence type="ECO:0000313" key="2">
    <source>
        <dbReference type="EMBL" id="MCP2174381.1"/>
    </source>
</evidence>
<reference evidence="2 3" key="1">
    <citation type="submission" date="2022-06" db="EMBL/GenBank/DDBJ databases">
        <title>Genomic Encyclopedia of Archaeal and Bacterial Type Strains, Phase II (KMG-II): from individual species to whole genera.</title>
        <authorList>
            <person name="Goeker M."/>
        </authorList>
    </citation>
    <scope>NUCLEOTIDE SEQUENCE [LARGE SCALE GENOMIC DNA]</scope>
    <source>
        <strain evidence="2 3">DSM 44693</strain>
    </source>
</reference>